<dbReference type="OrthoDB" id="406631at2759"/>
<dbReference type="PANTHER" id="PTHR31451">
    <property type="match status" value="1"/>
</dbReference>
<dbReference type="SUPFAM" id="SSF51445">
    <property type="entry name" value="(Trans)glycosidases"/>
    <property type="match status" value="1"/>
</dbReference>
<keyword evidence="5" id="KW-0964">Secreted</keyword>
<sequence>MASKGLMWGFNDVTSPSGIYYQSWSGQTGTVNYGSNGLGHMDTVVQAAWDAGVKLIITLVNNWGDYGGMDVYVKQLGGSYNDQFYTWDTAKTAYKKYVNAVISRYKVSFAIMAWELCNECRCANGDSSGLPASSSCNTWTIINWASEMSGD</sequence>
<protein>
    <recommendedName>
        <fullName evidence="4">mannan endo-1,4-beta-mannosidase</fullName>
        <ecNumber evidence="4">3.2.1.78</ecNumber>
    </recommendedName>
</protein>
<dbReference type="InterPro" id="IPR001547">
    <property type="entry name" value="Glyco_hydro_5"/>
</dbReference>
<feature type="domain" description="Glycoside hydrolase family 5" evidence="10">
    <location>
        <begin position="8"/>
        <end position="139"/>
    </location>
</feature>
<dbReference type="AlphaFoldDB" id="A0A6A6YJ29"/>
<dbReference type="PANTHER" id="PTHR31451:SF39">
    <property type="entry name" value="MANNAN ENDO-1,4-BETA-MANNOSIDASE 1"/>
    <property type="match status" value="1"/>
</dbReference>
<reference evidence="13" key="2">
    <citation type="submission" date="2020-04" db="EMBL/GenBank/DDBJ databases">
        <authorList>
            <consortium name="NCBI Genome Project"/>
        </authorList>
    </citation>
    <scope>NUCLEOTIDE SEQUENCE</scope>
    <source>
        <strain evidence="13">CBS 304.34</strain>
    </source>
</reference>
<evidence type="ECO:0000256" key="9">
    <source>
        <dbReference type="RuleBase" id="RU361153"/>
    </source>
</evidence>
<gene>
    <name evidence="11 13" type="ORF">BDZ99DRAFT_571688</name>
</gene>
<keyword evidence="6" id="KW-0732">Signal</keyword>
<name>A0A6A6YJ29_9PEZI</name>
<evidence type="ECO:0000259" key="10">
    <source>
        <dbReference type="Pfam" id="PF00150"/>
    </source>
</evidence>
<evidence type="ECO:0000256" key="6">
    <source>
        <dbReference type="ARBA" id="ARBA00022729"/>
    </source>
</evidence>
<comment type="catalytic activity">
    <reaction evidence="1">
        <text>Random hydrolysis of (1-&gt;4)-beta-D-mannosidic linkages in mannans, galactomannans and glucomannans.</text>
        <dbReference type="EC" id="3.2.1.78"/>
    </reaction>
</comment>
<dbReference type="InterPro" id="IPR017853">
    <property type="entry name" value="GH"/>
</dbReference>
<dbReference type="InterPro" id="IPR045053">
    <property type="entry name" value="MAN-like"/>
</dbReference>
<evidence type="ECO:0000256" key="1">
    <source>
        <dbReference type="ARBA" id="ARBA00001678"/>
    </source>
</evidence>
<keyword evidence="12" id="KW-1185">Reference proteome</keyword>
<evidence type="ECO:0000256" key="3">
    <source>
        <dbReference type="ARBA" id="ARBA00005641"/>
    </source>
</evidence>
<evidence type="ECO:0000313" key="11">
    <source>
        <dbReference type="EMBL" id="KAF2808811.1"/>
    </source>
</evidence>
<dbReference type="Gene3D" id="3.20.20.80">
    <property type="entry name" value="Glycosidases"/>
    <property type="match status" value="1"/>
</dbReference>
<proteinExistence type="inferred from homology"/>
<evidence type="ECO:0000313" key="13">
    <source>
        <dbReference type="RefSeq" id="XP_033575775.1"/>
    </source>
</evidence>
<dbReference type="Proteomes" id="UP000504636">
    <property type="component" value="Unplaced"/>
</dbReference>
<dbReference type="Pfam" id="PF00150">
    <property type="entry name" value="Cellulase"/>
    <property type="match status" value="1"/>
</dbReference>
<dbReference type="GO" id="GO:0005576">
    <property type="term" value="C:extracellular region"/>
    <property type="evidence" value="ECO:0007669"/>
    <property type="project" value="UniProtKB-SubCell"/>
</dbReference>
<comment type="subcellular location">
    <subcellularLocation>
        <location evidence="2">Secreted</location>
    </subcellularLocation>
</comment>
<dbReference type="EMBL" id="MU003702">
    <property type="protein sequence ID" value="KAF2808811.1"/>
    <property type="molecule type" value="Genomic_DNA"/>
</dbReference>
<evidence type="ECO:0000256" key="2">
    <source>
        <dbReference type="ARBA" id="ARBA00004613"/>
    </source>
</evidence>
<keyword evidence="8 9" id="KW-0326">Glycosidase</keyword>
<evidence type="ECO:0000256" key="4">
    <source>
        <dbReference type="ARBA" id="ARBA00012706"/>
    </source>
</evidence>
<evidence type="ECO:0000313" key="12">
    <source>
        <dbReference type="Proteomes" id="UP000504636"/>
    </source>
</evidence>
<evidence type="ECO:0000256" key="8">
    <source>
        <dbReference type="ARBA" id="ARBA00023295"/>
    </source>
</evidence>
<dbReference type="GeneID" id="54469013"/>
<comment type="similarity">
    <text evidence="3 9">Belongs to the glycosyl hydrolase 5 (cellulase A) family.</text>
</comment>
<dbReference type="RefSeq" id="XP_033575775.1">
    <property type="nucleotide sequence ID" value="XM_033728120.1"/>
</dbReference>
<dbReference type="EC" id="3.2.1.78" evidence="4"/>
<reference evidence="13" key="3">
    <citation type="submission" date="2025-04" db="UniProtKB">
        <authorList>
            <consortium name="RefSeq"/>
        </authorList>
    </citation>
    <scope>IDENTIFICATION</scope>
    <source>
        <strain evidence="13">CBS 304.34</strain>
    </source>
</reference>
<evidence type="ECO:0000256" key="7">
    <source>
        <dbReference type="ARBA" id="ARBA00022801"/>
    </source>
</evidence>
<evidence type="ECO:0000256" key="5">
    <source>
        <dbReference type="ARBA" id="ARBA00022525"/>
    </source>
</evidence>
<dbReference type="GO" id="GO:0046355">
    <property type="term" value="P:mannan catabolic process"/>
    <property type="evidence" value="ECO:0007669"/>
    <property type="project" value="UniProtKB-ARBA"/>
</dbReference>
<reference evidence="11 13" key="1">
    <citation type="journal article" date="2020" name="Stud. Mycol.">
        <title>101 Dothideomycetes genomes: a test case for predicting lifestyles and emergence of pathogens.</title>
        <authorList>
            <person name="Haridas S."/>
            <person name="Albert R."/>
            <person name="Binder M."/>
            <person name="Bloem J."/>
            <person name="Labutti K."/>
            <person name="Salamov A."/>
            <person name="Andreopoulos B."/>
            <person name="Baker S."/>
            <person name="Barry K."/>
            <person name="Bills G."/>
            <person name="Bluhm B."/>
            <person name="Cannon C."/>
            <person name="Castanera R."/>
            <person name="Culley D."/>
            <person name="Daum C."/>
            <person name="Ezra D."/>
            <person name="Gonzalez J."/>
            <person name="Henrissat B."/>
            <person name="Kuo A."/>
            <person name="Liang C."/>
            <person name="Lipzen A."/>
            <person name="Lutzoni F."/>
            <person name="Magnuson J."/>
            <person name="Mondo S."/>
            <person name="Nolan M."/>
            <person name="Ohm R."/>
            <person name="Pangilinan J."/>
            <person name="Park H.-J."/>
            <person name="Ramirez L."/>
            <person name="Alfaro M."/>
            <person name="Sun H."/>
            <person name="Tritt A."/>
            <person name="Yoshinaga Y."/>
            <person name="Zwiers L.-H."/>
            <person name="Turgeon B."/>
            <person name="Goodwin S."/>
            <person name="Spatafora J."/>
            <person name="Crous P."/>
            <person name="Grigoriev I."/>
        </authorList>
    </citation>
    <scope>NUCLEOTIDE SEQUENCE</scope>
    <source>
        <strain evidence="11 13">CBS 304.34</strain>
    </source>
</reference>
<accession>A0A6A6YJ29</accession>
<dbReference type="GO" id="GO:0016985">
    <property type="term" value="F:mannan endo-1,4-beta-mannosidase activity"/>
    <property type="evidence" value="ECO:0007669"/>
    <property type="project" value="UniProtKB-EC"/>
</dbReference>
<organism evidence="11">
    <name type="scientific">Mytilinidion resinicola</name>
    <dbReference type="NCBI Taxonomy" id="574789"/>
    <lineage>
        <taxon>Eukaryota</taxon>
        <taxon>Fungi</taxon>
        <taxon>Dikarya</taxon>
        <taxon>Ascomycota</taxon>
        <taxon>Pezizomycotina</taxon>
        <taxon>Dothideomycetes</taxon>
        <taxon>Pleosporomycetidae</taxon>
        <taxon>Mytilinidiales</taxon>
        <taxon>Mytilinidiaceae</taxon>
        <taxon>Mytilinidion</taxon>
    </lineage>
</organism>
<keyword evidence="7 9" id="KW-0378">Hydrolase</keyword>